<name>A0A9E7A8B6_9HYPH</name>
<dbReference type="Proteomes" id="UP000831684">
    <property type="component" value="Chromosome"/>
</dbReference>
<evidence type="ECO:0000313" key="1">
    <source>
        <dbReference type="EMBL" id="UOK71553.1"/>
    </source>
</evidence>
<reference evidence="1" key="1">
    <citation type="submission" date="2021-09" db="EMBL/GenBank/DDBJ databases">
        <title>Network and meta-omics reveal the key degrader and cooperation patterns in an efficient 1,4-dioxane-degrading microbial community.</title>
        <authorList>
            <person name="Dai C."/>
        </authorList>
    </citation>
    <scope>NUCLEOTIDE SEQUENCE</scope>
    <source>
        <strain evidence="1">ZM13</strain>
    </source>
</reference>
<sequence length="169" mass="18175">MDTERPFTISTACEALGIKVERFKSLRRRDHLPFADLSTVGPDGEDRGGWTRYSASEIALTSALVELVDVMKLDVVAASRLLANARGAFEGEHPQTAKPFADIWIGALIFGGDDEGRAHIGGTLEEVNARILKETAEMAAEHGAAPSQIVLVNLSKHVRKIDAALAKVA</sequence>
<proteinExistence type="predicted"/>
<protein>
    <submittedName>
        <fullName evidence="1">Uncharacterized protein</fullName>
    </submittedName>
</protein>
<dbReference type="KEGG" id="apol:K9D25_02180"/>
<gene>
    <name evidence="1" type="ORF">K9D25_02180</name>
</gene>
<accession>A0A9E7A8B6</accession>
<organism evidence="1 2">
    <name type="scientific">Ancylobacter polymorphus</name>
    <dbReference type="NCBI Taxonomy" id="223390"/>
    <lineage>
        <taxon>Bacteria</taxon>
        <taxon>Pseudomonadati</taxon>
        <taxon>Pseudomonadota</taxon>
        <taxon>Alphaproteobacteria</taxon>
        <taxon>Hyphomicrobiales</taxon>
        <taxon>Xanthobacteraceae</taxon>
        <taxon>Ancylobacter</taxon>
    </lineage>
</organism>
<evidence type="ECO:0000313" key="2">
    <source>
        <dbReference type="Proteomes" id="UP000831684"/>
    </source>
</evidence>
<dbReference type="AlphaFoldDB" id="A0A9E7A8B6"/>
<dbReference type="RefSeq" id="WP_244378811.1">
    <property type="nucleotide sequence ID" value="NZ_CP083239.1"/>
</dbReference>
<dbReference type="EMBL" id="CP083239">
    <property type="protein sequence ID" value="UOK71553.1"/>
    <property type="molecule type" value="Genomic_DNA"/>
</dbReference>